<dbReference type="PANTHER" id="PTHR33936:SF9">
    <property type="entry name" value="C2H2-TYPE DOMAIN-CONTAINING PROTEIN"/>
    <property type="match status" value="1"/>
</dbReference>
<feature type="domain" description="SWIM-type" evidence="2">
    <location>
        <begin position="596"/>
        <end position="628"/>
    </location>
</feature>
<dbReference type="PROSITE" id="PS50966">
    <property type="entry name" value="ZF_SWIM"/>
    <property type="match status" value="1"/>
</dbReference>
<dbReference type="AlphaFoldDB" id="A0AAV8VFW8"/>
<reference evidence="3 4" key="1">
    <citation type="journal article" date="2023" name="Insect Mol. Biol.">
        <title>Genome sequencing provides insights into the evolution of gene families encoding plant cell wall-degrading enzymes in longhorned beetles.</title>
        <authorList>
            <person name="Shin N.R."/>
            <person name="Okamura Y."/>
            <person name="Kirsch R."/>
            <person name="Pauchet Y."/>
        </authorList>
    </citation>
    <scope>NUCLEOTIDE SEQUENCE [LARGE SCALE GENOMIC DNA]</scope>
    <source>
        <strain evidence="3">EAD_L_NR</strain>
    </source>
</reference>
<keyword evidence="1" id="KW-0479">Metal-binding</keyword>
<proteinExistence type="predicted"/>
<protein>
    <recommendedName>
        <fullName evidence="2">SWIM-type domain-containing protein</fullName>
    </recommendedName>
</protein>
<dbReference type="EMBL" id="JANEYG010000111">
    <property type="protein sequence ID" value="KAJ8912801.1"/>
    <property type="molecule type" value="Genomic_DNA"/>
</dbReference>
<accession>A0AAV8VFW8</accession>
<dbReference type="Proteomes" id="UP001159042">
    <property type="component" value="Unassembled WGS sequence"/>
</dbReference>
<gene>
    <name evidence="3" type="ORF">NQ315_014384</name>
</gene>
<dbReference type="GO" id="GO:0008270">
    <property type="term" value="F:zinc ion binding"/>
    <property type="evidence" value="ECO:0007669"/>
    <property type="project" value="UniProtKB-KW"/>
</dbReference>
<keyword evidence="1" id="KW-0863">Zinc-finger</keyword>
<dbReference type="InterPro" id="IPR052797">
    <property type="entry name" value="RegFact_GeneExpr_CellDeath"/>
</dbReference>
<evidence type="ECO:0000313" key="4">
    <source>
        <dbReference type="Proteomes" id="UP001159042"/>
    </source>
</evidence>
<evidence type="ECO:0000259" key="2">
    <source>
        <dbReference type="PROSITE" id="PS50966"/>
    </source>
</evidence>
<keyword evidence="4" id="KW-1185">Reference proteome</keyword>
<comment type="caution">
    <text evidence="3">The sequence shown here is derived from an EMBL/GenBank/DDBJ whole genome shotgun (WGS) entry which is preliminary data.</text>
</comment>
<evidence type="ECO:0000256" key="1">
    <source>
        <dbReference type="PROSITE-ProRule" id="PRU00325"/>
    </source>
</evidence>
<organism evidence="3 4">
    <name type="scientific">Exocentrus adspersus</name>
    <dbReference type="NCBI Taxonomy" id="1586481"/>
    <lineage>
        <taxon>Eukaryota</taxon>
        <taxon>Metazoa</taxon>
        <taxon>Ecdysozoa</taxon>
        <taxon>Arthropoda</taxon>
        <taxon>Hexapoda</taxon>
        <taxon>Insecta</taxon>
        <taxon>Pterygota</taxon>
        <taxon>Neoptera</taxon>
        <taxon>Endopterygota</taxon>
        <taxon>Coleoptera</taxon>
        <taxon>Polyphaga</taxon>
        <taxon>Cucujiformia</taxon>
        <taxon>Chrysomeloidea</taxon>
        <taxon>Cerambycidae</taxon>
        <taxon>Lamiinae</taxon>
        <taxon>Acanthocinini</taxon>
        <taxon>Exocentrus</taxon>
    </lineage>
</organism>
<dbReference type="PANTHER" id="PTHR33936">
    <property type="entry name" value="PROTEIN CBG17840"/>
    <property type="match status" value="1"/>
</dbReference>
<keyword evidence="1" id="KW-0862">Zinc</keyword>
<name>A0AAV8VFW8_9CUCU</name>
<sequence>MARHMKNKHNEELPAFLPPDNKKCHVLCVLCSSKKVIGAFPNYLEYVGHLKEEHKVHVKESFFNFSCREDFESWRTSDRRDASYTLQTKSFKKTCTTAYFNCNRSDSKGFMSNCIKNISKTGGSIKLKGTCPSRIVATFLQDGSVLVKFIETHVGHEMDVRAQRLTQNDQNYLLQQLQAGVSSDRILKDARNLKNGEEPSKLNLITRNDLHNLAYRKNVDKTRHSNDFVAISIKVNEWNSNGKNYAFLFKQMDNYCKGYLLVMVRCTVLGETHPVLKSGDFAVAFMNGVMERKFREFGRIVCIDGTHGLSKYKGWELTTLLVKDETKAGFPVAFMVSNRKDQIMQEVFLGALKKRMDNVEGKVLTEYIMSDDDIKYHNAWIKTMGNNPKRLICAWHVIKNWNIQGRKKLKGQGMQKSMKKEMKKILTASSIELFQKYTNEYFSQLKEENEKEFLIYLQQHYFKSQERIESWAYCYRSEVGINTNMALESLNRYIKKEKLKDVGYIRLERLLDILEEVVDDKMWKRIVSFKRPHRNTYQGRAVVKAHKKAEKVKENVEEKGLGHFSVLSSSGDKYYNILYKKVCITSNCREMFCEACLVCIHKYSCECVEYLVKGITCKHVHAVAMFEKEKQKYVLDTAIEEHQEEPQKENTTIIEEIREFIQEREFQHEVDSKERKQIVIEQASHYINSMFNLDADNFKDMCIQNKCLFM</sequence>
<dbReference type="InterPro" id="IPR007527">
    <property type="entry name" value="Znf_SWIM"/>
</dbReference>
<evidence type="ECO:0000313" key="3">
    <source>
        <dbReference type="EMBL" id="KAJ8912801.1"/>
    </source>
</evidence>